<gene>
    <name evidence="2" type="ORF">PXEA_LOCUS28506</name>
</gene>
<dbReference type="AlphaFoldDB" id="A0A3S5BQQ4"/>
<feature type="compositionally biased region" description="Basic residues" evidence="1">
    <location>
        <begin position="20"/>
        <end position="30"/>
    </location>
</feature>
<reference evidence="2" key="1">
    <citation type="submission" date="2018-11" db="EMBL/GenBank/DDBJ databases">
        <authorList>
            <consortium name="Pathogen Informatics"/>
        </authorList>
    </citation>
    <scope>NUCLEOTIDE SEQUENCE</scope>
</reference>
<evidence type="ECO:0000313" key="2">
    <source>
        <dbReference type="EMBL" id="VEL35066.1"/>
    </source>
</evidence>
<evidence type="ECO:0000313" key="3">
    <source>
        <dbReference type="Proteomes" id="UP000784294"/>
    </source>
</evidence>
<name>A0A3S5BQQ4_9PLAT</name>
<protein>
    <submittedName>
        <fullName evidence="2">Uncharacterized protein</fullName>
    </submittedName>
</protein>
<dbReference type="Proteomes" id="UP000784294">
    <property type="component" value="Unassembled WGS sequence"/>
</dbReference>
<accession>A0A3S5BQQ4</accession>
<organism evidence="2 3">
    <name type="scientific">Protopolystoma xenopodis</name>
    <dbReference type="NCBI Taxonomy" id="117903"/>
    <lineage>
        <taxon>Eukaryota</taxon>
        <taxon>Metazoa</taxon>
        <taxon>Spiralia</taxon>
        <taxon>Lophotrochozoa</taxon>
        <taxon>Platyhelminthes</taxon>
        <taxon>Monogenea</taxon>
        <taxon>Polyopisthocotylea</taxon>
        <taxon>Polystomatidea</taxon>
        <taxon>Polystomatidae</taxon>
        <taxon>Protopolystoma</taxon>
    </lineage>
</organism>
<proteinExistence type="predicted"/>
<feature type="region of interest" description="Disordered" evidence="1">
    <location>
        <begin position="1"/>
        <end position="31"/>
    </location>
</feature>
<evidence type="ECO:0000256" key="1">
    <source>
        <dbReference type="SAM" id="MobiDB-lite"/>
    </source>
</evidence>
<sequence length="169" mass="19824">MSSSSDDVDHMMDEGSASFHPKRGMASRRLRQPERRIKTKQRAEMYEYISISPETHFLFITTKTAATGTYPVTIQEANCIKRQHNTIQQACFSWLICFNEPLSSVMLRGLRRKKRAGKKPNWTDSRLSNWGRRRGERLTDQARIRDTFGFECETLVLWMEIFRLGELCR</sequence>
<dbReference type="EMBL" id="CAAALY010249009">
    <property type="protein sequence ID" value="VEL35066.1"/>
    <property type="molecule type" value="Genomic_DNA"/>
</dbReference>
<keyword evidence="3" id="KW-1185">Reference proteome</keyword>
<comment type="caution">
    <text evidence="2">The sequence shown here is derived from an EMBL/GenBank/DDBJ whole genome shotgun (WGS) entry which is preliminary data.</text>
</comment>